<dbReference type="Proteomes" id="UP001157502">
    <property type="component" value="Chromosome 24"/>
</dbReference>
<reference evidence="1" key="1">
    <citation type="submission" date="2021-05" db="EMBL/GenBank/DDBJ databases">
        <authorList>
            <person name="Pan Q."/>
            <person name="Jouanno E."/>
            <person name="Zahm M."/>
            <person name="Klopp C."/>
            <person name="Cabau C."/>
            <person name="Louis A."/>
            <person name="Berthelot C."/>
            <person name="Parey E."/>
            <person name="Roest Crollius H."/>
            <person name="Montfort J."/>
            <person name="Robinson-Rechavi M."/>
            <person name="Bouchez O."/>
            <person name="Lampietro C."/>
            <person name="Lopez Roques C."/>
            <person name="Donnadieu C."/>
            <person name="Postlethwait J."/>
            <person name="Bobe J."/>
            <person name="Dillon D."/>
            <person name="Chandos A."/>
            <person name="von Hippel F."/>
            <person name="Guiguen Y."/>
        </authorList>
    </citation>
    <scope>NUCLEOTIDE SEQUENCE</scope>
    <source>
        <strain evidence="1">YG-Jan2019</strain>
    </source>
</reference>
<accession>A0ACC2FNY1</accession>
<dbReference type="EMBL" id="CM055751">
    <property type="protein sequence ID" value="KAJ7993109.1"/>
    <property type="molecule type" value="Genomic_DNA"/>
</dbReference>
<gene>
    <name evidence="1" type="ORF">DPEC_G00269010</name>
</gene>
<proteinExistence type="predicted"/>
<name>A0ACC2FNY1_DALPE</name>
<evidence type="ECO:0000313" key="2">
    <source>
        <dbReference type="Proteomes" id="UP001157502"/>
    </source>
</evidence>
<organism evidence="1 2">
    <name type="scientific">Dallia pectoralis</name>
    <name type="common">Alaska blackfish</name>
    <dbReference type="NCBI Taxonomy" id="75939"/>
    <lineage>
        <taxon>Eukaryota</taxon>
        <taxon>Metazoa</taxon>
        <taxon>Chordata</taxon>
        <taxon>Craniata</taxon>
        <taxon>Vertebrata</taxon>
        <taxon>Euteleostomi</taxon>
        <taxon>Actinopterygii</taxon>
        <taxon>Neopterygii</taxon>
        <taxon>Teleostei</taxon>
        <taxon>Protacanthopterygii</taxon>
        <taxon>Esociformes</taxon>
        <taxon>Umbridae</taxon>
        <taxon>Dallia</taxon>
    </lineage>
</organism>
<evidence type="ECO:0000313" key="1">
    <source>
        <dbReference type="EMBL" id="KAJ7993109.1"/>
    </source>
</evidence>
<protein>
    <submittedName>
        <fullName evidence="1">Uncharacterized protein</fullName>
    </submittedName>
</protein>
<comment type="caution">
    <text evidence="1">The sequence shown here is derived from an EMBL/GenBank/DDBJ whole genome shotgun (WGS) entry which is preliminary data.</text>
</comment>
<sequence>MMMDNGDFIHTFPTRGDLSCKSLGDNISNAGNSSCSSPASVVLRSDERNEPSESYSVIIKDLHDEIDRVQMTYREVEAMLQALVKPILDQMYAGASKLVTTPSALDGSVQRESQLNRHVLLHIPSLQELLLKLGFSKNWDELQNYLVSSDRTVLLSETDALRRELRNARSRHDTVIKCLHRPFRSVEQEHRLQPKLVLSEGDVHSMEQKLSTFERPLLSLQQDLMCSIEISQSLQKTLECSDRKLRSLHQDPKESGNTGQSVQQSLQDSREKNQSLHHTNQSSFEKNSQSLSQELSASEKNVEFPQESNLKSEEKIKSLEQTLSSFREKVSLLQRSLTSSEERAQNLQRNLQASEDNLQWMQHLLKTADEKSNALNEALRSSREKSDTLKQALGKSKEEHENRIESWMQTLRISEERHHSAMQNLQIGLHSAREKVAILQNALERTESAHAEDVEKLQHKLNRATKKFTSTEQELYSQTVALNTQLLEEQSNTSKKLERSCRYQKEMQDTIKDLRKKLNIQTEKGVFALNCLMMCQKDLADVHRQIQGDLLRCNQVCGLENGPEKDGLKQELFNLRYTLNNILEKEAGREKRRRHGRMQMLDKSKEWETKAEQLVDTLDYFQSKQVQKEERNESDRYIDKDLRRGTSCLPLSLSAIPERNLSTRPASPYPYV</sequence>
<keyword evidence="2" id="KW-1185">Reference proteome</keyword>